<keyword evidence="2" id="KW-1185">Reference proteome</keyword>
<dbReference type="PANTHER" id="PTHR34472">
    <property type="entry name" value="SULFUR CARRIER PROTEIN THIS"/>
    <property type="match status" value="1"/>
</dbReference>
<dbReference type="Pfam" id="PF02597">
    <property type="entry name" value="ThiS"/>
    <property type="match status" value="1"/>
</dbReference>
<dbReference type="NCBIfam" id="TIGR01683">
    <property type="entry name" value="thiS"/>
    <property type="match status" value="1"/>
</dbReference>
<dbReference type="PANTHER" id="PTHR34472:SF1">
    <property type="entry name" value="SULFUR CARRIER PROTEIN THIS"/>
    <property type="match status" value="1"/>
</dbReference>
<gene>
    <name evidence="1" type="primary">thiS</name>
    <name evidence="1" type="ORF">JFN91_11550</name>
</gene>
<dbReference type="SUPFAM" id="SSF54285">
    <property type="entry name" value="MoaD/ThiS"/>
    <property type="match status" value="1"/>
</dbReference>
<dbReference type="InterPro" id="IPR010035">
    <property type="entry name" value="Thi_S"/>
</dbReference>
<dbReference type="Gene3D" id="3.10.20.30">
    <property type="match status" value="1"/>
</dbReference>
<dbReference type="RefSeq" id="WP_199389345.1">
    <property type="nucleotide sequence ID" value="NZ_JAEMHL010000005.1"/>
</dbReference>
<dbReference type="InterPro" id="IPR012675">
    <property type="entry name" value="Beta-grasp_dom_sf"/>
</dbReference>
<name>A0ABS0YEX7_9BACT</name>
<sequence>MNITTNGEAVSIDPLTVQQYLVSLGIDPRRVAVELNMDILPKAQYETTLLKEGDALEIVHFVGGGAPRG</sequence>
<accession>A0ABS0YEX7</accession>
<dbReference type="CDD" id="cd00565">
    <property type="entry name" value="Ubl_ThiS"/>
    <property type="match status" value="1"/>
</dbReference>
<proteinExistence type="predicted"/>
<organism evidence="1 2">
    <name type="scientific">Geomonas anaerohicana</name>
    <dbReference type="NCBI Taxonomy" id="2798583"/>
    <lineage>
        <taxon>Bacteria</taxon>
        <taxon>Pseudomonadati</taxon>
        <taxon>Thermodesulfobacteriota</taxon>
        <taxon>Desulfuromonadia</taxon>
        <taxon>Geobacterales</taxon>
        <taxon>Geobacteraceae</taxon>
        <taxon>Geomonas</taxon>
    </lineage>
</organism>
<evidence type="ECO:0000313" key="1">
    <source>
        <dbReference type="EMBL" id="MBJ6750850.1"/>
    </source>
</evidence>
<reference evidence="1 2" key="1">
    <citation type="submission" date="2020-12" db="EMBL/GenBank/DDBJ databases">
        <title>Geomonas sp. Red421, isolated from paddy soil.</title>
        <authorList>
            <person name="Xu Z."/>
            <person name="Zhang Z."/>
            <person name="Masuda Y."/>
            <person name="Itoh H."/>
            <person name="Senoo K."/>
        </authorList>
    </citation>
    <scope>NUCLEOTIDE SEQUENCE [LARGE SCALE GENOMIC DNA]</scope>
    <source>
        <strain evidence="1 2">Red421</strain>
    </source>
</reference>
<evidence type="ECO:0000313" key="2">
    <source>
        <dbReference type="Proteomes" id="UP000614714"/>
    </source>
</evidence>
<dbReference type="EMBL" id="JAEMHL010000005">
    <property type="protein sequence ID" value="MBJ6750850.1"/>
    <property type="molecule type" value="Genomic_DNA"/>
</dbReference>
<comment type="caution">
    <text evidence="1">The sequence shown here is derived from an EMBL/GenBank/DDBJ whole genome shotgun (WGS) entry which is preliminary data.</text>
</comment>
<dbReference type="InterPro" id="IPR016155">
    <property type="entry name" value="Mopterin_synth/thiamin_S_b"/>
</dbReference>
<dbReference type="InterPro" id="IPR003749">
    <property type="entry name" value="ThiS/MoaD-like"/>
</dbReference>
<dbReference type="Proteomes" id="UP000614714">
    <property type="component" value="Unassembled WGS sequence"/>
</dbReference>
<protein>
    <submittedName>
        <fullName evidence="1">Sulfur carrier protein ThiS</fullName>
    </submittedName>
</protein>